<dbReference type="Proteomes" id="UP000007026">
    <property type="component" value="Segment"/>
</dbReference>
<keyword evidence="3" id="KW-1185">Reference proteome</keyword>
<accession>E5FFH1</accession>
<sequence>MAGTLITITDAGRAALVAPGNTGTNAHQVVKIGLASAPFVADKGMLAMPNERKRITTFAGKNIAADTVHVTLKDDTDDQFTLYGFGLYLENDVLLGVYSQATPIMEKSPAAMLLLSADIQFTTIDAAAITFGEASFANPPATTEVQGVIELATQAEVDAGTDTVRALTPKTAASRYAALTGATFAGPVRATKLQSDGDATIGTSLTIVGQRGALITTGNFDGLSIEAYDTANVTTKKAVALAPYGGRVLIGKTPADDDLASLLQVAGIATVATPPAGDSSKKVATTEWVIATVATALVGQIVIEARTSARAGFLKLNGAVLKRADYPALWAYAQASGALLTDAQWGANNFGAFSSGDGATTFRIPELRGEYMRFWDDGRGVDAGRGIGSWQDSQNRSHAHGASAGAVGDHAHSAWTDVQGWHDHGDPWKHALNSGTANGSDGAEASDAGGGWRPRTDANGNHVHNVGIGAAGAHSHGITINADGGAEVRVRSLAMLAMIRAY</sequence>
<proteinExistence type="predicted"/>
<dbReference type="RefSeq" id="YP_004306862.1">
    <property type="nucleotide sequence ID" value="NC_015273.1"/>
</dbReference>
<dbReference type="OrthoDB" id="365at10239"/>
<dbReference type="EMBL" id="HM461982">
    <property type="protein sequence ID" value="ADP02363.1"/>
    <property type="molecule type" value="Genomic_DNA"/>
</dbReference>
<dbReference type="InterPro" id="IPR037053">
    <property type="entry name" value="Phage_tail_collar_dom_sf"/>
</dbReference>
<dbReference type="Gene3D" id="3.90.1340.10">
    <property type="entry name" value="Phage tail collar domain"/>
    <property type="match status" value="1"/>
</dbReference>
<feature type="region of interest" description="Disordered" evidence="1">
    <location>
        <begin position="386"/>
        <end position="464"/>
    </location>
</feature>
<dbReference type="GeneID" id="10324367"/>
<organism evidence="2 3">
    <name type="scientific">Burkholderia phage KS14</name>
    <dbReference type="NCBI Taxonomy" id="910475"/>
    <lineage>
        <taxon>Viruses</taxon>
        <taxon>Duplodnaviria</taxon>
        <taxon>Heunggongvirae</taxon>
        <taxon>Uroviricota</taxon>
        <taxon>Caudoviricetes</taxon>
        <taxon>Peduoviridae</taxon>
        <taxon>Kisquattuordecimvirus</taxon>
        <taxon>Kisquattuordecimvirus KS14</taxon>
    </lineage>
</organism>
<evidence type="ECO:0000313" key="2">
    <source>
        <dbReference type="EMBL" id="ADP02363.1"/>
    </source>
</evidence>
<protein>
    <submittedName>
        <fullName evidence="2">Gp18</fullName>
    </submittedName>
</protein>
<name>E5FFH1_9CAUD</name>
<evidence type="ECO:0000313" key="3">
    <source>
        <dbReference type="Proteomes" id="UP000007026"/>
    </source>
</evidence>
<feature type="compositionally biased region" description="Low complexity" evidence="1">
    <location>
        <begin position="437"/>
        <end position="447"/>
    </location>
</feature>
<dbReference type="KEGG" id="vg:10324367"/>
<reference evidence="2 3" key="1">
    <citation type="journal article" date="2010" name="BMC Genomics">
        <title>Genomic analysis and relatedness of P2-like phages of the Burkholderia cepacia complex.</title>
        <authorList>
            <person name="Lynch K.H."/>
            <person name="Stothard P."/>
            <person name="Dennis J.J."/>
        </authorList>
    </citation>
    <scope>NUCLEOTIDE SEQUENCE [LARGE SCALE GENOMIC DNA]</scope>
</reference>
<evidence type="ECO:0000256" key="1">
    <source>
        <dbReference type="SAM" id="MobiDB-lite"/>
    </source>
</evidence>
<dbReference type="SUPFAM" id="SSF88874">
    <property type="entry name" value="Receptor-binding domain of short tail fibre protein gp12"/>
    <property type="match status" value="1"/>
</dbReference>
<feature type="compositionally biased region" description="Basic and acidic residues" evidence="1">
    <location>
        <begin position="420"/>
        <end position="429"/>
    </location>
</feature>
<gene>
    <name evidence="2" type="primary">18</name>
</gene>